<evidence type="ECO:0000313" key="2">
    <source>
        <dbReference type="Proteomes" id="UP001164250"/>
    </source>
</evidence>
<gene>
    <name evidence="1" type="ORF">Patl1_02519</name>
</gene>
<sequence length="13" mass="1580">MTIQRKIDEAYLV</sequence>
<dbReference type="Proteomes" id="UP001164250">
    <property type="component" value="Chromosome 1"/>
</dbReference>
<protein>
    <submittedName>
        <fullName evidence="1">Uncharacterized protein</fullName>
    </submittedName>
</protein>
<name>A0ACC1C5Y0_9ROSI</name>
<comment type="caution">
    <text evidence="1">The sequence shown here is derived from an EMBL/GenBank/DDBJ whole genome shotgun (WGS) entry which is preliminary data.</text>
</comment>
<organism evidence="1 2">
    <name type="scientific">Pistacia atlantica</name>
    <dbReference type="NCBI Taxonomy" id="434234"/>
    <lineage>
        <taxon>Eukaryota</taxon>
        <taxon>Viridiplantae</taxon>
        <taxon>Streptophyta</taxon>
        <taxon>Embryophyta</taxon>
        <taxon>Tracheophyta</taxon>
        <taxon>Spermatophyta</taxon>
        <taxon>Magnoliopsida</taxon>
        <taxon>eudicotyledons</taxon>
        <taxon>Gunneridae</taxon>
        <taxon>Pentapetalae</taxon>
        <taxon>rosids</taxon>
        <taxon>malvids</taxon>
        <taxon>Sapindales</taxon>
        <taxon>Anacardiaceae</taxon>
        <taxon>Pistacia</taxon>
    </lineage>
</organism>
<accession>A0ACC1C5Y0</accession>
<dbReference type="EMBL" id="CM047897">
    <property type="protein sequence ID" value="KAJ0111058.1"/>
    <property type="molecule type" value="Genomic_DNA"/>
</dbReference>
<reference evidence="2" key="1">
    <citation type="journal article" date="2023" name="G3 (Bethesda)">
        <title>Genome assembly and association tests identify interacting loci associated with vigor, precocity, and sex in interspecific pistachio rootstocks.</title>
        <authorList>
            <person name="Palmer W."/>
            <person name="Jacygrad E."/>
            <person name="Sagayaradj S."/>
            <person name="Cavanaugh K."/>
            <person name="Han R."/>
            <person name="Bertier L."/>
            <person name="Beede B."/>
            <person name="Kafkas S."/>
            <person name="Golino D."/>
            <person name="Preece J."/>
            <person name="Michelmore R."/>
        </authorList>
    </citation>
    <scope>NUCLEOTIDE SEQUENCE [LARGE SCALE GENOMIC DNA]</scope>
</reference>
<proteinExistence type="predicted"/>
<keyword evidence="2" id="KW-1185">Reference proteome</keyword>
<evidence type="ECO:0000313" key="1">
    <source>
        <dbReference type="EMBL" id="KAJ0111058.1"/>
    </source>
</evidence>